<evidence type="ECO:0000256" key="1">
    <source>
        <dbReference type="SAM" id="MobiDB-lite"/>
    </source>
</evidence>
<comment type="caution">
    <text evidence="2">The sequence shown here is derived from an EMBL/GenBank/DDBJ whole genome shotgun (WGS) entry which is preliminary data.</text>
</comment>
<dbReference type="RefSeq" id="WP_142587797.1">
    <property type="nucleotide sequence ID" value="NZ_CABFWE030000005.1"/>
</dbReference>
<accession>A0ABN7JMU5</accession>
<protein>
    <submittedName>
        <fullName evidence="2">Phage portal protein</fullName>
    </submittedName>
</protein>
<reference evidence="2 3" key="1">
    <citation type="submission" date="2020-11" db="EMBL/GenBank/DDBJ databases">
        <authorList>
            <person name="Lassalle F."/>
        </authorList>
    </citation>
    <scope>NUCLEOTIDE SEQUENCE [LARGE SCALE GENOMIC DNA]</scope>
    <source>
        <strain evidence="2 3">AB21</strain>
    </source>
</reference>
<dbReference type="EMBL" id="CABFWE030000005">
    <property type="protein sequence ID" value="CAD7036475.1"/>
    <property type="molecule type" value="Genomic_DNA"/>
</dbReference>
<gene>
    <name evidence="2" type="ORF">RHAB21_02529</name>
</gene>
<organism evidence="2 3">
    <name type="scientific">Pseudorhizobium halotolerans</name>
    <dbReference type="NCBI Taxonomy" id="1233081"/>
    <lineage>
        <taxon>Bacteria</taxon>
        <taxon>Pseudomonadati</taxon>
        <taxon>Pseudomonadota</taxon>
        <taxon>Alphaproteobacteria</taxon>
        <taxon>Hyphomicrobiales</taxon>
        <taxon>Rhizobiaceae</taxon>
        <taxon>Rhizobium/Agrobacterium group</taxon>
        <taxon>Pseudorhizobium</taxon>
    </lineage>
</organism>
<dbReference type="InterPro" id="IPR006429">
    <property type="entry name" value="Phage_lambda_portal"/>
</dbReference>
<keyword evidence="3" id="KW-1185">Reference proteome</keyword>
<evidence type="ECO:0000313" key="2">
    <source>
        <dbReference type="EMBL" id="CAD7036475.1"/>
    </source>
</evidence>
<dbReference type="Proteomes" id="UP000601041">
    <property type="component" value="Unassembled WGS sequence"/>
</dbReference>
<feature type="region of interest" description="Disordered" evidence="1">
    <location>
        <begin position="524"/>
        <end position="551"/>
    </location>
</feature>
<dbReference type="Pfam" id="PF05136">
    <property type="entry name" value="Phage_portal_2"/>
    <property type="match status" value="1"/>
</dbReference>
<evidence type="ECO:0000313" key="3">
    <source>
        <dbReference type="Proteomes" id="UP000601041"/>
    </source>
</evidence>
<proteinExistence type="predicted"/>
<sequence length="551" mass="60533">MSEITLEKPRYRVQAGSVPVGRIAGSTPKHSMRYLNRDRTGVLSMRRAVRRDGAAEVREAALRASALAFDFMQNSGWIAGACDQMIVDTIGTELKLNARPDLSRLGYSDEERSAWCKLVEAEWRRWSWNPRECDLAGKSTIAEMCDGLMRYYIGAGEGFGIISFFGEAQRRAYGVQTGTKVNLVAPHRVPNITREFEGLDGGIFHDANGRPTHCRFKRRDAGIDVDYDLPFHLPNGLAQVIHVLDRGDNPDSPRGISVMAPILKVIAQSDQLADATLATALLQTIFAAVIKSPEPSEEAFQAIQTLADTGGSINADGLEQLVQDFVDVWGARFEALKSGGINLSDTARIGHLGPGEELEFKTAATPGSQYLPFNQNLQREMARRLGVTMESFSMDFSSATYSSVRVATATVHPIAQRRRERVAAPFCQSVYEAWLDEKIALGAIPFKGGYRAFAANRDKVCWTEWQGPAKPSADDYKSANAAKVRLETGVSSLADECAEYGRDWEEVAAQRERELKVLADKGLPNPFERIRGGGGESQLADDPPKKTQVAA</sequence>
<name>A0ABN7JMU5_9HYPH</name>